<organism evidence="1 2">
    <name type="scientific">Characodon lateralis</name>
    <dbReference type="NCBI Taxonomy" id="208331"/>
    <lineage>
        <taxon>Eukaryota</taxon>
        <taxon>Metazoa</taxon>
        <taxon>Chordata</taxon>
        <taxon>Craniata</taxon>
        <taxon>Vertebrata</taxon>
        <taxon>Euteleostomi</taxon>
        <taxon>Actinopterygii</taxon>
        <taxon>Neopterygii</taxon>
        <taxon>Teleostei</taxon>
        <taxon>Neoteleostei</taxon>
        <taxon>Acanthomorphata</taxon>
        <taxon>Ovalentaria</taxon>
        <taxon>Atherinomorphae</taxon>
        <taxon>Cyprinodontiformes</taxon>
        <taxon>Goodeidae</taxon>
        <taxon>Characodon</taxon>
    </lineage>
</organism>
<protein>
    <submittedName>
        <fullName evidence="1">Uncharacterized protein</fullName>
    </submittedName>
</protein>
<name>A0ABU7ENR2_9TELE</name>
<proteinExistence type="predicted"/>
<comment type="caution">
    <text evidence="1">The sequence shown here is derived from an EMBL/GenBank/DDBJ whole genome shotgun (WGS) entry which is preliminary data.</text>
</comment>
<evidence type="ECO:0000313" key="1">
    <source>
        <dbReference type="EMBL" id="MED6288872.1"/>
    </source>
</evidence>
<reference evidence="1 2" key="1">
    <citation type="submission" date="2021-06" db="EMBL/GenBank/DDBJ databases">
        <authorList>
            <person name="Palmer J.M."/>
        </authorList>
    </citation>
    <scope>NUCLEOTIDE SEQUENCE [LARGE SCALE GENOMIC DNA]</scope>
    <source>
        <strain evidence="1 2">CL_MEX2019</strain>
        <tissue evidence="1">Muscle</tissue>
    </source>
</reference>
<accession>A0ABU7ENR2</accession>
<keyword evidence="2" id="KW-1185">Reference proteome</keyword>
<sequence>MTRCHLLLNANAEFTRNVKREKAHRNCVWCERTIKRRFKCVSKRFSPLKKKKVHLYSLCRRAECGSFLNGGREVIISIQGPQMTGVSKGDTLDTPALKCSEI</sequence>
<gene>
    <name evidence="1" type="ORF">CHARACLAT_030666</name>
</gene>
<dbReference type="Proteomes" id="UP001352852">
    <property type="component" value="Unassembled WGS sequence"/>
</dbReference>
<evidence type="ECO:0000313" key="2">
    <source>
        <dbReference type="Proteomes" id="UP001352852"/>
    </source>
</evidence>
<dbReference type="EMBL" id="JAHUTJ010062056">
    <property type="protein sequence ID" value="MED6288872.1"/>
    <property type="molecule type" value="Genomic_DNA"/>
</dbReference>